<gene>
    <name evidence="1" type="ORF">KGQ19_22700</name>
</gene>
<dbReference type="EMBL" id="JAAFYZ010000079">
    <property type="protein sequence ID" value="MBS2549678.1"/>
    <property type="molecule type" value="Genomic_DNA"/>
</dbReference>
<evidence type="ECO:0000313" key="1">
    <source>
        <dbReference type="EMBL" id="MBS2549678.1"/>
    </source>
</evidence>
<evidence type="ECO:0008006" key="3">
    <source>
        <dbReference type="Google" id="ProtNLM"/>
    </source>
</evidence>
<accession>A0ABS5KUF7</accession>
<reference evidence="1 2" key="1">
    <citation type="submission" date="2020-02" db="EMBL/GenBank/DDBJ databases">
        <title>Acidophilic actinobacteria isolated from forest soil.</title>
        <authorList>
            <person name="Golinska P."/>
        </authorList>
    </citation>
    <scope>NUCLEOTIDE SEQUENCE [LARGE SCALE GENOMIC DNA]</scope>
    <source>
        <strain evidence="1 2">NL8</strain>
    </source>
</reference>
<sequence length="83" mass="9280">MAMKTIGFAVSEKDLAALDELAEYFADGNRSAYLRQTIKIMKSVKHAEELRKIQAYGAQRSAESGITVDDITTICRRVLKGRE</sequence>
<name>A0ABS5KUF7_9ACTN</name>
<keyword evidence="2" id="KW-1185">Reference proteome</keyword>
<organism evidence="1 2">
    <name type="scientific">Catenulispora pinistramenti</name>
    <dbReference type="NCBI Taxonomy" id="2705254"/>
    <lineage>
        <taxon>Bacteria</taxon>
        <taxon>Bacillati</taxon>
        <taxon>Actinomycetota</taxon>
        <taxon>Actinomycetes</taxon>
        <taxon>Catenulisporales</taxon>
        <taxon>Catenulisporaceae</taxon>
        <taxon>Catenulispora</taxon>
    </lineage>
</organism>
<protein>
    <recommendedName>
        <fullName evidence="3">Antitoxin</fullName>
    </recommendedName>
</protein>
<dbReference type="Proteomes" id="UP000730482">
    <property type="component" value="Unassembled WGS sequence"/>
</dbReference>
<proteinExistence type="predicted"/>
<comment type="caution">
    <text evidence="1">The sequence shown here is derived from an EMBL/GenBank/DDBJ whole genome shotgun (WGS) entry which is preliminary data.</text>
</comment>
<dbReference type="RefSeq" id="WP_212011236.1">
    <property type="nucleotide sequence ID" value="NZ_JAAFYZ010000079.1"/>
</dbReference>
<evidence type="ECO:0000313" key="2">
    <source>
        <dbReference type="Proteomes" id="UP000730482"/>
    </source>
</evidence>